<dbReference type="Proteomes" id="UP000639643">
    <property type="component" value="Unassembled WGS sequence"/>
</dbReference>
<keyword evidence="12" id="KW-1185">Reference proteome</keyword>
<dbReference type="OrthoDB" id="6612291at2759"/>
<evidence type="ECO:0000256" key="4">
    <source>
        <dbReference type="ARBA" id="ARBA00022692"/>
    </source>
</evidence>
<name>A0A8H6IZ97_9PEZI</name>
<dbReference type="InterPro" id="IPR005829">
    <property type="entry name" value="Sugar_transporter_CS"/>
</dbReference>
<dbReference type="AlphaFoldDB" id="A0A8H6IZ97"/>
<dbReference type="Pfam" id="PF00083">
    <property type="entry name" value="Sugar_tr"/>
    <property type="match status" value="1"/>
</dbReference>
<evidence type="ECO:0000256" key="6">
    <source>
        <dbReference type="ARBA" id="ARBA00023136"/>
    </source>
</evidence>
<dbReference type="GO" id="GO:0016020">
    <property type="term" value="C:membrane"/>
    <property type="evidence" value="ECO:0007669"/>
    <property type="project" value="UniProtKB-SubCell"/>
</dbReference>
<dbReference type="PROSITE" id="PS50850">
    <property type="entry name" value="MFS"/>
    <property type="match status" value="1"/>
</dbReference>
<accession>A0A8H6IZ97</accession>
<evidence type="ECO:0000259" key="10">
    <source>
        <dbReference type="PROSITE" id="PS50850"/>
    </source>
</evidence>
<dbReference type="PANTHER" id="PTHR48022:SF57">
    <property type="entry name" value="MALTOSE TRANSPORTER, PUTATIVE (AFU_ORTHOLOGUE AFUA_4G00150)-RELATED"/>
    <property type="match status" value="1"/>
</dbReference>
<feature type="transmembrane region" description="Helical" evidence="9">
    <location>
        <begin position="416"/>
        <end position="438"/>
    </location>
</feature>
<keyword evidence="3 7" id="KW-0813">Transport</keyword>
<evidence type="ECO:0000256" key="7">
    <source>
        <dbReference type="RuleBase" id="RU003346"/>
    </source>
</evidence>
<feature type="region of interest" description="Disordered" evidence="8">
    <location>
        <begin position="1"/>
        <end position="21"/>
    </location>
</feature>
<sequence length="541" mass="59728">MSGVVDSKPGHAAMDDEKQISDTDHVDAANTKVLADSDLMNDAFAGEAKEHEQGLWESVKTHPKACFWAFIMCFTIVMESFDMFLNGNFVAQAAFQQEYGVQVGDKYVIETKWQSALFQAGQCGAFVGVFLAGPFVNRFGYRLTTMFALVLMNATIFVSFFARSLEVLTVGQALEGVPWGFFIAIGPAYASEVVPLALRGACTATLQMSWSIGSIIVAGATLGYNKRMDEWAWRAPLALQWIFPLPLMVILFFAPESPWWLVRRGRKEEALRSCQRLGPSAGTTDQAQQKLAMIERTVQIEAQLGGTPTLLDLFRGVDLRRTTITCLMYASQNFAGNLIANQATFFFEQAGMSHDRAFDLNLINSCLQLFANALSWPLTAWFGRRTIYLWGTATNVVLLMVLGACASVKQSAATNYAQAVLGILISFVFAGTLGPISYTIIAETSAVRLRALSTAVGRAAYYVAEIPMIFLASQMLNPTGWNLAGKCGYVWGGTAVVCYVMAFFFLPELKHRSYRETDILFNRRVPARKFKSTVINVTDNE</sequence>
<feature type="transmembrane region" description="Helical" evidence="9">
    <location>
        <begin position="387"/>
        <end position="410"/>
    </location>
</feature>
<evidence type="ECO:0000256" key="2">
    <source>
        <dbReference type="ARBA" id="ARBA00010992"/>
    </source>
</evidence>
<evidence type="ECO:0000256" key="5">
    <source>
        <dbReference type="ARBA" id="ARBA00022989"/>
    </source>
</evidence>
<evidence type="ECO:0000313" key="11">
    <source>
        <dbReference type="EMBL" id="KAF6803482.1"/>
    </source>
</evidence>
<dbReference type="PANTHER" id="PTHR48022">
    <property type="entry name" value="PLASTIDIC GLUCOSE TRANSPORTER 4"/>
    <property type="match status" value="1"/>
</dbReference>
<proteinExistence type="inferred from homology"/>
<keyword evidence="4 9" id="KW-0812">Transmembrane</keyword>
<dbReference type="InterPro" id="IPR003663">
    <property type="entry name" value="Sugar/inositol_transpt"/>
</dbReference>
<comment type="subcellular location">
    <subcellularLocation>
        <location evidence="1">Membrane</location>
        <topology evidence="1">Multi-pass membrane protein</topology>
    </subcellularLocation>
</comment>
<comment type="caution">
    <text evidence="11">The sequence shown here is derived from an EMBL/GenBank/DDBJ whole genome shotgun (WGS) entry which is preliminary data.</text>
</comment>
<keyword evidence="5 9" id="KW-1133">Transmembrane helix</keyword>
<dbReference type="NCBIfam" id="TIGR00879">
    <property type="entry name" value="SP"/>
    <property type="match status" value="1"/>
</dbReference>
<feature type="transmembrane region" description="Helical" evidence="9">
    <location>
        <begin position="488"/>
        <end position="506"/>
    </location>
</feature>
<gene>
    <name evidence="11" type="ORF">CMUS01_15076</name>
</gene>
<evidence type="ECO:0000313" key="12">
    <source>
        <dbReference type="Proteomes" id="UP000639643"/>
    </source>
</evidence>
<evidence type="ECO:0000256" key="1">
    <source>
        <dbReference type="ARBA" id="ARBA00004141"/>
    </source>
</evidence>
<dbReference type="InterPro" id="IPR036259">
    <property type="entry name" value="MFS_trans_sf"/>
</dbReference>
<protein>
    <submittedName>
        <fullName evidence="11">Maltose permease</fullName>
    </submittedName>
</protein>
<feature type="transmembrane region" description="Helical" evidence="9">
    <location>
        <begin position="231"/>
        <end position="254"/>
    </location>
</feature>
<dbReference type="InterPro" id="IPR050360">
    <property type="entry name" value="MFS_Sugar_Transporters"/>
</dbReference>
<dbReference type="EMBL" id="WIGM01001195">
    <property type="protein sequence ID" value="KAF6803482.1"/>
    <property type="molecule type" value="Genomic_DNA"/>
</dbReference>
<evidence type="ECO:0000256" key="8">
    <source>
        <dbReference type="SAM" id="MobiDB-lite"/>
    </source>
</evidence>
<evidence type="ECO:0000256" key="3">
    <source>
        <dbReference type="ARBA" id="ARBA00022448"/>
    </source>
</evidence>
<feature type="transmembrane region" description="Helical" evidence="9">
    <location>
        <begin position="143"/>
        <end position="165"/>
    </location>
</feature>
<keyword evidence="6 9" id="KW-0472">Membrane</keyword>
<dbReference type="PROSITE" id="PS00217">
    <property type="entry name" value="SUGAR_TRANSPORT_2"/>
    <property type="match status" value="1"/>
</dbReference>
<comment type="similarity">
    <text evidence="2 7">Belongs to the major facilitator superfamily. Sugar transporter (TC 2.A.1.1) family.</text>
</comment>
<dbReference type="InterPro" id="IPR020846">
    <property type="entry name" value="MFS_dom"/>
</dbReference>
<feature type="transmembrane region" description="Helical" evidence="9">
    <location>
        <begin position="205"/>
        <end position="225"/>
    </location>
</feature>
<organism evidence="11 12">
    <name type="scientific">Colletotrichum musicola</name>
    <dbReference type="NCBI Taxonomy" id="2175873"/>
    <lineage>
        <taxon>Eukaryota</taxon>
        <taxon>Fungi</taxon>
        <taxon>Dikarya</taxon>
        <taxon>Ascomycota</taxon>
        <taxon>Pezizomycotina</taxon>
        <taxon>Sordariomycetes</taxon>
        <taxon>Hypocreomycetidae</taxon>
        <taxon>Glomerellales</taxon>
        <taxon>Glomerellaceae</taxon>
        <taxon>Colletotrichum</taxon>
        <taxon>Colletotrichum orchidearum species complex</taxon>
    </lineage>
</organism>
<reference evidence="11" key="1">
    <citation type="journal article" date="2020" name="Phytopathology">
        <title>Genome Sequence Resources of Colletotrichum truncatum, C. plurivorum, C. musicola, and C. sojae: Four Species Pathogenic to Soybean (Glycine max).</title>
        <authorList>
            <person name="Rogerio F."/>
            <person name="Boufleur T.R."/>
            <person name="Ciampi-Guillardi M."/>
            <person name="Sukno S.A."/>
            <person name="Thon M.R."/>
            <person name="Massola Junior N.S."/>
            <person name="Baroncelli R."/>
        </authorList>
    </citation>
    <scope>NUCLEOTIDE SEQUENCE</scope>
    <source>
        <strain evidence="11">LFN0074</strain>
    </source>
</reference>
<feature type="transmembrane region" description="Helical" evidence="9">
    <location>
        <begin position="65"/>
        <end position="85"/>
    </location>
</feature>
<dbReference type="Gene3D" id="1.20.1250.20">
    <property type="entry name" value="MFS general substrate transporter like domains"/>
    <property type="match status" value="1"/>
</dbReference>
<dbReference type="InterPro" id="IPR005828">
    <property type="entry name" value="MFS_sugar_transport-like"/>
</dbReference>
<dbReference type="FunFam" id="1.20.1250.20:FF:000078">
    <property type="entry name" value="MFS maltose transporter, putative"/>
    <property type="match status" value="1"/>
</dbReference>
<feature type="domain" description="Major facilitator superfamily (MFS) profile" evidence="10">
    <location>
        <begin position="68"/>
        <end position="510"/>
    </location>
</feature>
<feature type="transmembrane region" description="Helical" evidence="9">
    <location>
        <begin position="177"/>
        <end position="198"/>
    </location>
</feature>
<dbReference type="SUPFAM" id="SSF103473">
    <property type="entry name" value="MFS general substrate transporter"/>
    <property type="match status" value="1"/>
</dbReference>
<dbReference type="GO" id="GO:0005351">
    <property type="term" value="F:carbohydrate:proton symporter activity"/>
    <property type="evidence" value="ECO:0007669"/>
    <property type="project" value="TreeGrafter"/>
</dbReference>
<evidence type="ECO:0000256" key="9">
    <source>
        <dbReference type="SAM" id="Phobius"/>
    </source>
</evidence>